<proteinExistence type="predicted"/>
<feature type="domain" description="Fe2OG dioxygenase" evidence="3">
    <location>
        <begin position="47"/>
        <end position="143"/>
    </location>
</feature>
<dbReference type="OrthoDB" id="6434239at2759"/>
<dbReference type="PROSITE" id="PS51471">
    <property type="entry name" value="FE2OG_OXY"/>
    <property type="match status" value="1"/>
</dbReference>
<dbReference type="InterPro" id="IPR037151">
    <property type="entry name" value="AlkB-like_sf"/>
</dbReference>
<dbReference type="GO" id="GO:0006307">
    <property type="term" value="P:DNA alkylation repair"/>
    <property type="evidence" value="ECO:0007669"/>
    <property type="project" value="TreeGrafter"/>
</dbReference>
<dbReference type="Pfam" id="PF13532">
    <property type="entry name" value="2OG-FeII_Oxy_2"/>
    <property type="match status" value="1"/>
</dbReference>
<feature type="binding site" evidence="2">
    <location>
        <position position="54"/>
    </location>
    <ligand>
        <name>2-oxoglutarate</name>
        <dbReference type="ChEBI" id="CHEBI:16810"/>
    </ligand>
</feature>
<comment type="cofactor">
    <cofactor evidence="1">
        <name>Fe(2+)</name>
        <dbReference type="ChEBI" id="CHEBI:29033"/>
    </cofactor>
</comment>
<dbReference type="GO" id="GO:0032259">
    <property type="term" value="P:methylation"/>
    <property type="evidence" value="ECO:0007669"/>
    <property type="project" value="UniProtKB-KW"/>
</dbReference>
<dbReference type="EMBL" id="BGPR01024197">
    <property type="protein sequence ID" value="GBN92048.1"/>
    <property type="molecule type" value="Genomic_DNA"/>
</dbReference>
<feature type="binding site" evidence="2">
    <location>
        <position position="122"/>
    </location>
    <ligand>
        <name>2-oxoglutarate</name>
        <dbReference type="ChEBI" id="CHEBI:16810"/>
    </ligand>
</feature>
<protein>
    <submittedName>
        <fullName evidence="4">DNA oxidative demethylase ALKBH2</fullName>
    </submittedName>
</protein>
<dbReference type="InterPro" id="IPR032852">
    <property type="entry name" value="ALKBH2"/>
</dbReference>
<dbReference type="SUPFAM" id="SSF51197">
    <property type="entry name" value="Clavaminate synthase-like"/>
    <property type="match status" value="1"/>
</dbReference>
<dbReference type="GO" id="GO:0008198">
    <property type="term" value="F:ferrous iron binding"/>
    <property type="evidence" value="ECO:0007669"/>
    <property type="project" value="TreeGrafter"/>
</dbReference>
<sequence length="144" mass="16666">MPRKIAGFGEDGIQYTFSRKTFVAKPWTPVLRLLKENAETFLPDGQLYNYALVNLYKDGTHSISPHKDDEKDLDPLSPIVSFSFGVERKIIFRRKGYKKIEINLEHGSTLVMKPPTNNFWTHEIPKQKNVVDARINVTFRTILM</sequence>
<gene>
    <name evidence="4" type="primary">Alkbh2_1</name>
    <name evidence="4" type="ORF">AVEN_266862_1</name>
</gene>
<dbReference type="GO" id="GO:0051747">
    <property type="term" value="F:cytosine C-5 DNA demethylase activity"/>
    <property type="evidence" value="ECO:0007669"/>
    <property type="project" value="TreeGrafter"/>
</dbReference>
<evidence type="ECO:0000256" key="2">
    <source>
        <dbReference type="PIRSR" id="PIRSR632852-1"/>
    </source>
</evidence>
<keyword evidence="5" id="KW-1185">Reference proteome</keyword>
<feature type="binding site" evidence="2">
    <location>
        <position position="138"/>
    </location>
    <ligand>
        <name>2-oxoglutarate</name>
        <dbReference type="ChEBI" id="CHEBI:16810"/>
    </ligand>
</feature>
<feature type="binding site" evidence="2">
    <location>
        <position position="140"/>
    </location>
    <ligand>
        <name>2-oxoglutarate</name>
        <dbReference type="ChEBI" id="CHEBI:16810"/>
    </ligand>
</feature>
<evidence type="ECO:0000313" key="4">
    <source>
        <dbReference type="EMBL" id="GBN92048.1"/>
    </source>
</evidence>
<feature type="binding site" evidence="2">
    <location>
        <position position="134"/>
    </location>
    <ligand>
        <name>2-oxoglutarate</name>
        <dbReference type="ChEBI" id="CHEBI:16810"/>
    </ligand>
</feature>
<feature type="binding site" evidence="2">
    <location>
        <position position="69"/>
    </location>
    <ligand>
        <name>substrate</name>
    </ligand>
</feature>
<keyword evidence="4" id="KW-0808">Transferase</keyword>
<comment type="caution">
    <text evidence="4">The sequence shown here is derived from an EMBL/GenBank/DDBJ whole genome shotgun (WGS) entry which is preliminary data.</text>
</comment>
<dbReference type="InterPro" id="IPR005123">
    <property type="entry name" value="Oxoglu/Fe-dep_dioxygenase_dom"/>
</dbReference>
<feature type="binding site" evidence="2">
    <location>
        <begin position="15"/>
        <end position="17"/>
    </location>
    <ligand>
        <name>substrate</name>
    </ligand>
</feature>
<evidence type="ECO:0000256" key="1">
    <source>
        <dbReference type="ARBA" id="ARBA00001954"/>
    </source>
</evidence>
<keyword evidence="4" id="KW-0489">Methyltransferase</keyword>
<dbReference type="GO" id="GO:0035516">
    <property type="term" value="F:broad specificity oxidative DNA demethylase activity"/>
    <property type="evidence" value="ECO:0007669"/>
    <property type="project" value="TreeGrafter"/>
</dbReference>
<name>A0A4Y2SUI1_ARAVE</name>
<reference evidence="4 5" key="1">
    <citation type="journal article" date="2019" name="Sci. Rep.">
        <title>Orb-weaving spider Araneus ventricosus genome elucidates the spidroin gene catalogue.</title>
        <authorList>
            <person name="Kono N."/>
            <person name="Nakamura H."/>
            <person name="Ohtoshi R."/>
            <person name="Moran D.A.P."/>
            <person name="Shinohara A."/>
            <person name="Yoshida Y."/>
            <person name="Fujiwara M."/>
            <person name="Mori M."/>
            <person name="Tomita M."/>
            <person name="Arakawa K."/>
        </authorList>
    </citation>
    <scope>NUCLEOTIDE SEQUENCE [LARGE SCALE GENOMIC DNA]</scope>
</reference>
<accession>A0A4Y2SUI1</accession>
<dbReference type="Proteomes" id="UP000499080">
    <property type="component" value="Unassembled WGS sequence"/>
</dbReference>
<dbReference type="PANTHER" id="PTHR31573">
    <property type="entry name" value="ALPHA-KETOGLUTARATE-DEPENDENT DIOXYGENASE ALKB HOMOLOG 2"/>
    <property type="match status" value="1"/>
</dbReference>
<dbReference type="InterPro" id="IPR027450">
    <property type="entry name" value="AlkB-like"/>
</dbReference>
<feature type="binding site" evidence="2">
    <location>
        <position position="56"/>
    </location>
    <ligand>
        <name>2-oxoglutarate</name>
        <dbReference type="ChEBI" id="CHEBI:16810"/>
    </ligand>
</feature>
<dbReference type="GO" id="GO:0008168">
    <property type="term" value="F:methyltransferase activity"/>
    <property type="evidence" value="ECO:0007669"/>
    <property type="project" value="UniProtKB-KW"/>
</dbReference>
<evidence type="ECO:0000259" key="3">
    <source>
        <dbReference type="PROSITE" id="PS51471"/>
    </source>
</evidence>
<evidence type="ECO:0000313" key="5">
    <source>
        <dbReference type="Proteomes" id="UP000499080"/>
    </source>
</evidence>
<dbReference type="Gene3D" id="2.60.120.590">
    <property type="entry name" value="Alpha-ketoglutarate-dependent dioxygenase AlkB-like"/>
    <property type="match status" value="1"/>
</dbReference>
<dbReference type="AlphaFoldDB" id="A0A4Y2SUI1"/>
<organism evidence="4 5">
    <name type="scientific">Araneus ventricosus</name>
    <name type="common">Orbweaver spider</name>
    <name type="synonym">Epeira ventricosa</name>
    <dbReference type="NCBI Taxonomy" id="182803"/>
    <lineage>
        <taxon>Eukaryota</taxon>
        <taxon>Metazoa</taxon>
        <taxon>Ecdysozoa</taxon>
        <taxon>Arthropoda</taxon>
        <taxon>Chelicerata</taxon>
        <taxon>Arachnida</taxon>
        <taxon>Araneae</taxon>
        <taxon>Araneomorphae</taxon>
        <taxon>Entelegynae</taxon>
        <taxon>Araneoidea</taxon>
        <taxon>Araneidae</taxon>
        <taxon>Araneus</taxon>
    </lineage>
</organism>
<feature type="binding site" evidence="2">
    <location>
        <position position="66"/>
    </location>
    <ligand>
        <name>2-oxoglutarate</name>
        <dbReference type="ChEBI" id="CHEBI:16810"/>
    </ligand>
</feature>
<dbReference type="PANTHER" id="PTHR31573:SF1">
    <property type="entry name" value="DNA OXIDATIVE DEMETHYLASE ALKBH2"/>
    <property type="match status" value="1"/>
</dbReference>